<keyword evidence="1" id="KW-0614">Plasmid</keyword>
<reference evidence="1 2" key="1">
    <citation type="submission" date="2016-05" db="EMBL/GenBank/DDBJ databases">
        <title>Complete genome sequence of a phthalic acid esters degrading Mycobacterium sp. YC-RL4.</title>
        <authorList>
            <person name="Ren L."/>
            <person name="Fan S."/>
            <person name="Ruth N."/>
            <person name="Jia Y."/>
            <person name="Wang J."/>
            <person name="Qiao C."/>
        </authorList>
    </citation>
    <scope>NUCLEOTIDE SEQUENCE [LARGE SCALE GENOMIC DNA]</scope>
    <source>
        <strain evidence="1 2">YC-RL4</strain>
        <plasmid evidence="2">pmyc1</plasmid>
    </source>
</reference>
<organism evidence="1 2">
    <name type="scientific">Mycobacterium adipatum</name>
    <dbReference type="NCBI Taxonomy" id="1682113"/>
    <lineage>
        <taxon>Bacteria</taxon>
        <taxon>Bacillati</taxon>
        <taxon>Actinomycetota</taxon>
        <taxon>Actinomycetes</taxon>
        <taxon>Mycobacteriales</taxon>
        <taxon>Mycobacteriaceae</taxon>
        <taxon>Mycobacterium</taxon>
    </lineage>
</organism>
<geneLocation type="plasmid" evidence="2">
    <name>pmyc1</name>
</geneLocation>
<gene>
    <name evidence="1" type="ORF">A7U43_27695</name>
</gene>
<dbReference type="AlphaFoldDB" id="A0A172UW20"/>
<dbReference type="EMBL" id="CP015597">
    <property type="protein sequence ID" value="ANE83329.1"/>
    <property type="molecule type" value="Genomic_DNA"/>
</dbReference>
<proteinExistence type="predicted"/>
<sequence>MTNPAALETKTVVIEWVEESVHQVTVRVPVDFDADECDLGDGLAELDDDGFRGLERNQIVVRDVAPDPAAEFFDPPRFDGLSR</sequence>
<protein>
    <submittedName>
        <fullName evidence="1">Uncharacterized protein</fullName>
    </submittedName>
</protein>
<accession>A0A172UW20</accession>
<name>A0A172UW20_9MYCO</name>
<dbReference type="OrthoDB" id="4736881at2"/>
<dbReference type="Proteomes" id="UP000077143">
    <property type="component" value="Plasmid pMYC1"/>
</dbReference>
<dbReference type="KEGG" id="madi:A7U43_27695"/>
<evidence type="ECO:0000313" key="1">
    <source>
        <dbReference type="EMBL" id="ANE83329.1"/>
    </source>
</evidence>
<dbReference type="RefSeq" id="WP_068003916.1">
    <property type="nucleotide sequence ID" value="NZ_CP015597.1"/>
</dbReference>
<evidence type="ECO:0000313" key="2">
    <source>
        <dbReference type="Proteomes" id="UP000077143"/>
    </source>
</evidence>
<keyword evidence="2" id="KW-1185">Reference proteome</keyword>